<sequence length="84" mass="9295">MTRLRTPIVLLLAVLLFRFVRGSILLLGAALAATILALFGTKVVRKRTVPPPVSGRRPRSVDREPASKPYDPALVVDARYEEIE</sequence>
<dbReference type="Proteomes" id="UP000697710">
    <property type="component" value="Unassembled WGS sequence"/>
</dbReference>
<feature type="region of interest" description="Disordered" evidence="1">
    <location>
        <begin position="48"/>
        <end position="69"/>
    </location>
</feature>
<evidence type="ECO:0000313" key="3">
    <source>
        <dbReference type="Proteomes" id="UP000697710"/>
    </source>
</evidence>
<accession>A0A956M322</accession>
<reference evidence="2" key="2">
    <citation type="journal article" date="2021" name="Microbiome">
        <title>Successional dynamics and alternative stable states in a saline activated sludge microbial community over 9 years.</title>
        <authorList>
            <person name="Wang Y."/>
            <person name="Ye J."/>
            <person name="Ju F."/>
            <person name="Liu L."/>
            <person name="Boyd J.A."/>
            <person name="Deng Y."/>
            <person name="Parks D.H."/>
            <person name="Jiang X."/>
            <person name="Yin X."/>
            <person name="Woodcroft B.J."/>
            <person name="Tyson G.W."/>
            <person name="Hugenholtz P."/>
            <person name="Polz M.F."/>
            <person name="Zhang T."/>
        </authorList>
    </citation>
    <scope>NUCLEOTIDE SEQUENCE</scope>
    <source>
        <strain evidence="2">HKST-UBA01</strain>
    </source>
</reference>
<dbReference type="AlphaFoldDB" id="A0A956M322"/>
<comment type="caution">
    <text evidence="2">The sequence shown here is derived from an EMBL/GenBank/DDBJ whole genome shotgun (WGS) entry which is preliminary data.</text>
</comment>
<dbReference type="EMBL" id="JAGQHR010000547">
    <property type="protein sequence ID" value="MCA9729020.1"/>
    <property type="molecule type" value="Genomic_DNA"/>
</dbReference>
<evidence type="ECO:0000313" key="2">
    <source>
        <dbReference type="EMBL" id="MCA9729020.1"/>
    </source>
</evidence>
<name>A0A956M322_UNCEI</name>
<reference evidence="2" key="1">
    <citation type="submission" date="2020-04" db="EMBL/GenBank/DDBJ databases">
        <authorList>
            <person name="Zhang T."/>
        </authorList>
    </citation>
    <scope>NUCLEOTIDE SEQUENCE</scope>
    <source>
        <strain evidence="2">HKST-UBA01</strain>
    </source>
</reference>
<proteinExistence type="predicted"/>
<protein>
    <submittedName>
        <fullName evidence="2">Uncharacterized protein</fullName>
    </submittedName>
</protein>
<organism evidence="2 3">
    <name type="scientific">Eiseniibacteriota bacterium</name>
    <dbReference type="NCBI Taxonomy" id="2212470"/>
    <lineage>
        <taxon>Bacteria</taxon>
        <taxon>Candidatus Eiseniibacteriota</taxon>
    </lineage>
</organism>
<gene>
    <name evidence="2" type="ORF">KC729_15115</name>
</gene>
<evidence type="ECO:0000256" key="1">
    <source>
        <dbReference type="SAM" id="MobiDB-lite"/>
    </source>
</evidence>